<dbReference type="OrthoDB" id="291302at2759"/>
<evidence type="ECO:0000256" key="6">
    <source>
        <dbReference type="ARBA" id="ARBA00022801"/>
    </source>
</evidence>
<dbReference type="AlphaFoldDB" id="A0A7S3KDA9"/>
<comment type="similarity">
    <text evidence="2 10">Belongs to the actin family.</text>
</comment>
<dbReference type="InterPro" id="IPR004001">
    <property type="entry name" value="Actin_CS"/>
</dbReference>
<comment type="catalytic activity">
    <reaction evidence="9">
        <text>ATP + H2O = ADP + phosphate + H(+)</text>
        <dbReference type="Rhea" id="RHEA:13065"/>
        <dbReference type="ChEBI" id="CHEBI:15377"/>
        <dbReference type="ChEBI" id="CHEBI:15378"/>
        <dbReference type="ChEBI" id="CHEBI:30616"/>
        <dbReference type="ChEBI" id="CHEBI:43474"/>
        <dbReference type="ChEBI" id="CHEBI:456216"/>
    </reaction>
</comment>
<dbReference type="Gene3D" id="3.90.640.10">
    <property type="entry name" value="Actin, Chain A, domain 4"/>
    <property type="match status" value="1"/>
</dbReference>
<keyword evidence="7" id="KW-0067">ATP-binding</keyword>
<comment type="subcellular location">
    <subcellularLocation>
        <location evidence="1">Cytoplasm</location>
        <location evidence="1">Cytoskeleton</location>
    </subcellularLocation>
</comment>
<dbReference type="FunFam" id="3.30.420.40:FF:000058">
    <property type="entry name" value="Putative actin-related protein 5"/>
    <property type="match status" value="1"/>
</dbReference>
<keyword evidence="5" id="KW-0547">Nucleotide-binding</keyword>
<dbReference type="EMBL" id="CAMPGE010013436">
    <property type="protein sequence ID" value="CAI2372170.1"/>
    <property type="molecule type" value="Genomic_DNA"/>
</dbReference>
<dbReference type="PROSITE" id="PS01132">
    <property type="entry name" value="ACTINS_ACT_LIKE"/>
    <property type="match status" value="1"/>
</dbReference>
<dbReference type="CDD" id="cd13397">
    <property type="entry name" value="ASKHA_NBD_actin_Arp-T1-3"/>
    <property type="match status" value="1"/>
</dbReference>
<dbReference type="GO" id="GO:0005856">
    <property type="term" value="C:cytoskeleton"/>
    <property type="evidence" value="ECO:0007669"/>
    <property type="project" value="UniProtKB-SubCell"/>
</dbReference>
<dbReference type="GO" id="GO:0005524">
    <property type="term" value="F:ATP binding"/>
    <property type="evidence" value="ECO:0007669"/>
    <property type="project" value="UniProtKB-KW"/>
</dbReference>
<keyword evidence="13" id="KW-1185">Reference proteome</keyword>
<proteinExistence type="inferred from homology"/>
<dbReference type="PROSITE" id="PS00406">
    <property type="entry name" value="ACTINS_1"/>
    <property type="match status" value="1"/>
</dbReference>
<dbReference type="PANTHER" id="PTHR11937">
    <property type="entry name" value="ACTIN"/>
    <property type="match status" value="1"/>
</dbReference>
<evidence type="ECO:0000313" key="12">
    <source>
        <dbReference type="EMBL" id="CAI2372170.1"/>
    </source>
</evidence>
<evidence type="ECO:0000256" key="10">
    <source>
        <dbReference type="RuleBase" id="RU000487"/>
    </source>
</evidence>
<dbReference type="InterPro" id="IPR004000">
    <property type="entry name" value="Actin"/>
</dbReference>
<dbReference type="Proteomes" id="UP001295684">
    <property type="component" value="Unassembled WGS sequence"/>
</dbReference>
<sequence length="379" mass="42539">MSEEENAKEAIVVDNGSGVVKAGFAGENQPCSVFPSVVAKPKTKQVIVGGAGNKDCFVGDEAQQKRGVCTLSYPIKSGMIKDWDGMQKIWDYTFYNELRIETENHPVLLTEAPLNPKQNRENMCRIMFEEYDFPSMYIQIQAVLSLYSAGRTTGIVVDSGDGVTHVVPIFEGYQIPHAIEKILLAGRDLTDYMCRILKDDDYHFETTAEKETVRDIKEKLCYVADDYEAELKKAGEGGELEESYALPDGRPLKISTQRFQCPEFLFQPDLGGRECKSVHQLTYDSIMTCDLDVRKDLYANIILSGGTTMFPGLGERLYKEMKDLAPQTMKVKVIASPDRKYAVWRGGSTLAKLSTFAGMWVTKEDYAEFGESIVHRKCI</sequence>
<evidence type="ECO:0000256" key="7">
    <source>
        <dbReference type="ARBA" id="ARBA00022840"/>
    </source>
</evidence>
<dbReference type="EMBL" id="HBIK01012768">
    <property type="protein sequence ID" value="CAE0380972.1"/>
    <property type="molecule type" value="Transcribed_RNA"/>
</dbReference>
<evidence type="ECO:0000313" key="11">
    <source>
        <dbReference type="EMBL" id="CAE0380972.1"/>
    </source>
</evidence>
<accession>A0A7S3KDA9</accession>
<evidence type="ECO:0000256" key="9">
    <source>
        <dbReference type="ARBA" id="ARBA00049360"/>
    </source>
</evidence>
<organism evidence="11">
    <name type="scientific">Euplotes crassus</name>
    <dbReference type="NCBI Taxonomy" id="5936"/>
    <lineage>
        <taxon>Eukaryota</taxon>
        <taxon>Sar</taxon>
        <taxon>Alveolata</taxon>
        <taxon>Ciliophora</taxon>
        <taxon>Intramacronucleata</taxon>
        <taxon>Spirotrichea</taxon>
        <taxon>Hypotrichia</taxon>
        <taxon>Euplotida</taxon>
        <taxon>Euplotidae</taxon>
        <taxon>Moneuplotes</taxon>
    </lineage>
</organism>
<dbReference type="FunFam" id="3.30.420.40:FF:000218">
    <property type="entry name" value="actin, alpha sarcomeric/skeletal-like"/>
    <property type="match status" value="1"/>
</dbReference>
<name>A0A7S3KDA9_EUPCR</name>
<dbReference type="GO" id="GO:0016787">
    <property type="term" value="F:hydrolase activity"/>
    <property type="evidence" value="ECO:0007669"/>
    <property type="project" value="UniProtKB-KW"/>
</dbReference>
<dbReference type="Gene3D" id="3.30.420.40">
    <property type="match status" value="2"/>
</dbReference>
<evidence type="ECO:0000313" key="13">
    <source>
        <dbReference type="Proteomes" id="UP001295684"/>
    </source>
</evidence>
<reference evidence="12" key="2">
    <citation type="submission" date="2023-07" db="EMBL/GenBank/DDBJ databases">
        <authorList>
            <consortium name="AG Swart"/>
            <person name="Singh M."/>
            <person name="Singh A."/>
            <person name="Seah K."/>
            <person name="Emmerich C."/>
        </authorList>
    </citation>
    <scope>NUCLEOTIDE SEQUENCE</scope>
    <source>
        <strain evidence="12">DP1</strain>
    </source>
</reference>
<dbReference type="Pfam" id="PF00022">
    <property type="entry name" value="Actin"/>
    <property type="match status" value="1"/>
</dbReference>
<dbReference type="SUPFAM" id="SSF53067">
    <property type="entry name" value="Actin-like ATPase domain"/>
    <property type="match status" value="2"/>
</dbReference>
<keyword evidence="8" id="KW-0206">Cytoskeleton</keyword>
<protein>
    <recommendedName>
        <fullName evidence="3">Actin, cytoplasmic</fullName>
    </recommendedName>
</protein>
<dbReference type="InterPro" id="IPR020902">
    <property type="entry name" value="Actin/actin-like_CS"/>
</dbReference>
<dbReference type="FunFam" id="3.30.420.40:FF:000050">
    <property type="entry name" value="Actin, alpha skeletal muscle"/>
    <property type="match status" value="1"/>
</dbReference>
<evidence type="ECO:0000256" key="5">
    <source>
        <dbReference type="ARBA" id="ARBA00022741"/>
    </source>
</evidence>
<dbReference type="FunFam" id="3.90.640.10:FF:000007">
    <property type="entry name" value="Actin like 7B"/>
    <property type="match status" value="1"/>
</dbReference>
<evidence type="ECO:0000256" key="8">
    <source>
        <dbReference type="ARBA" id="ARBA00023212"/>
    </source>
</evidence>
<reference evidence="11" key="1">
    <citation type="submission" date="2021-01" db="EMBL/GenBank/DDBJ databases">
        <authorList>
            <person name="Corre E."/>
            <person name="Pelletier E."/>
            <person name="Niang G."/>
            <person name="Scheremetjew M."/>
            <person name="Finn R."/>
            <person name="Kale V."/>
            <person name="Holt S."/>
            <person name="Cochrane G."/>
            <person name="Meng A."/>
            <person name="Brown T."/>
            <person name="Cohen L."/>
        </authorList>
    </citation>
    <scope>NUCLEOTIDE SEQUENCE</scope>
    <source>
        <strain evidence="11">CT5</strain>
    </source>
</reference>
<keyword evidence="6" id="KW-0378">Hydrolase</keyword>
<keyword evidence="4" id="KW-0963">Cytoplasm</keyword>
<dbReference type="SMART" id="SM00268">
    <property type="entry name" value="ACTIN"/>
    <property type="match status" value="1"/>
</dbReference>
<evidence type="ECO:0000256" key="3">
    <source>
        <dbReference type="ARBA" id="ARBA00020098"/>
    </source>
</evidence>
<evidence type="ECO:0000256" key="1">
    <source>
        <dbReference type="ARBA" id="ARBA00004245"/>
    </source>
</evidence>
<gene>
    <name evidence="11" type="ORF">ECRA1380_LOCUS5934</name>
    <name evidence="12" type="ORF">ECRASSUSDP1_LOCUS13498</name>
</gene>
<evidence type="ECO:0000256" key="2">
    <source>
        <dbReference type="ARBA" id="ARBA00006752"/>
    </source>
</evidence>
<evidence type="ECO:0000256" key="4">
    <source>
        <dbReference type="ARBA" id="ARBA00022490"/>
    </source>
</evidence>
<dbReference type="InterPro" id="IPR043129">
    <property type="entry name" value="ATPase_NBD"/>
</dbReference>
<dbReference type="PRINTS" id="PR00190">
    <property type="entry name" value="ACTIN"/>
</dbReference>